<evidence type="ECO:0000256" key="2">
    <source>
        <dbReference type="ARBA" id="ARBA00004443"/>
    </source>
</evidence>
<dbReference type="GO" id="GO:0140053">
    <property type="term" value="P:mitochondrial gene expression"/>
    <property type="evidence" value="ECO:0007669"/>
    <property type="project" value="UniProtKB-UniRule"/>
</dbReference>
<dbReference type="EMBL" id="CAUWAG010000020">
    <property type="protein sequence ID" value="CAJ2513716.1"/>
    <property type="molecule type" value="Genomic_DNA"/>
</dbReference>
<dbReference type="AlphaFoldDB" id="A0AAI8YQQ7"/>
<keyword evidence="4 8" id="KW-0999">Mitochondrion inner membrane</keyword>
<evidence type="ECO:0000313" key="10">
    <source>
        <dbReference type="EMBL" id="CAJ2513716.1"/>
    </source>
</evidence>
<comment type="subcellular location">
    <subcellularLocation>
        <location evidence="2 8">Mitochondrion inner membrane</location>
        <topology evidence="2 8">Peripheral membrane protein</topology>
        <orientation evidence="2 8">Matrix side</orientation>
    </subcellularLocation>
</comment>
<dbReference type="InterPro" id="IPR040152">
    <property type="entry name" value="Atp25"/>
</dbReference>
<accession>A0AAI8YQQ7</accession>
<evidence type="ECO:0000256" key="9">
    <source>
        <dbReference type="SAM" id="MobiDB-lite"/>
    </source>
</evidence>
<evidence type="ECO:0000256" key="5">
    <source>
        <dbReference type="ARBA" id="ARBA00022946"/>
    </source>
</evidence>
<dbReference type="GO" id="GO:0048255">
    <property type="term" value="P:mRNA stabilization"/>
    <property type="evidence" value="ECO:0007669"/>
    <property type="project" value="TreeGrafter"/>
</dbReference>
<organism evidence="10 11">
    <name type="scientific">Anthostomella pinea</name>
    <dbReference type="NCBI Taxonomy" id="933095"/>
    <lineage>
        <taxon>Eukaryota</taxon>
        <taxon>Fungi</taxon>
        <taxon>Dikarya</taxon>
        <taxon>Ascomycota</taxon>
        <taxon>Pezizomycotina</taxon>
        <taxon>Sordariomycetes</taxon>
        <taxon>Xylariomycetidae</taxon>
        <taxon>Xylariales</taxon>
        <taxon>Xylariaceae</taxon>
        <taxon>Anthostomella</taxon>
    </lineage>
</organism>
<comment type="similarity">
    <text evidence="3 8">Belongs to the ATP25 family.</text>
</comment>
<feature type="compositionally biased region" description="Basic and acidic residues" evidence="9">
    <location>
        <begin position="64"/>
        <end position="87"/>
    </location>
</feature>
<gene>
    <name evidence="10" type="ORF">KHLLAP_LOCUS14184</name>
</gene>
<comment type="function">
    <text evidence="8">Mitochondrial mRNA stabilization factor.</text>
</comment>
<dbReference type="Gene3D" id="3.30.460.10">
    <property type="entry name" value="Beta Polymerase, domain 2"/>
    <property type="match status" value="1"/>
</dbReference>
<feature type="region of interest" description="Disordered" evidence="9">
    <location>
        <begin position="325"/>
        <end position="344"/>
    </location>
</feature>
<reference evidence="10" key="1">
    <citation type="submission" date="2023-10" db="EMBL/GenBank/DDBJ databases">
        <authorList>
            <person name="Hackl T."/>
        </authorList>
    </citation>
    <scope>NUCLEOTIDE SEQUENCE</scope>
</reference>
<comment type="function">
    <text evidence="1">Probable mitochondrial mRNA stabilization factor.</text>
</comment>
<proteinExistence type="inferred from homology"/>
<evidence type="ECO:0000256" key="4">
    <source>
        <dbReference type="ARBA" id="ARBA00022792"/>
    </source>
</evidence>
<dbReference type="FunFam" id="3.30.460.10:FF:000044">
    <property type="entry name" value="ATPase synthesis protein 25, mitochondrial"/>
    <property type="match status" value="1"/>
</dbReference>
<keyword evidence="5 8" id="KW-0809">Transit peptide</keyword>
<keyword evidence="7 8" id="KW-0472">Membrane</keyword>
<feature type="region of interest" description="Disordered" evidence="9">
    <location>
        <begin position="38"/>
        <end position="98"/>
    </location>
</feature>
<feature type="compositionally biased region" description="Basic and acidic residues" evidence="9">
    <location>
        <begin position="305"/>
        <end position="317"/>
    </location>
</feature>
<dbReference type="PANTHER" id="PTHR28087:SF1">
    <property type="entry name" value="ATPASE SYNTHESIS PROTEIN 25, MITOCHONDRIAL"/>
    <property type="match status" value="1"/>
</dbReference>
<evidence type="ECO:0000256" key="7">
    <source>
        <dbReference type="ARBA" id="ARBA00023136"/>
    </source>
</evidence>
<protein>
    <recommendedName>
        <fullName evidence="8">ATPase synthesis protein 25</fullName>
    </recommendedName>
</protein>
<dbReference type="GO" id="GO:0005743">
    <property type="term" value="C:mitochondrial inner membrane"/>
    <property type="evidence" value="ECO:0007669"/>
    <property type="project" value="UniProtKB-SubCell"/>
</dbReference>
<dbReference type="InterPro" id="IPR043519">
    <property type="entry name" value="NT_sf"/>
</dbReference>
<evidence type="ECO:0000313" key="11">
    <source>
        <dbReference type="Proteomes" id="UP001295740"/>
    </source>
</evidence>
<sequence>MVARRALAAAGCSQCRSVLLNHFTTSLRAGPVARTPLSRTRFRPIGPAATRPFSSFPTPGIPASDRDPVDEQLETKEETDRDEENSTAHESQPADVPWYLQVDPPRHVASMEPPPLPEVPQDSPPIIGSLLEYASEEMGLDELNLLDLRELDPPPALGPNLFMLFGTARSERHLNVSAGRLLRWLRAKHRVYADADGLLGPNERKTKVRRKTKRAKLLGTMGTDDADDGIRTGWICVNLGTIGRGGQESAVVSDDGRVAGFGVAQQGSTVVVQIMTESRRAEMGLETLWQRALDRSSPQAPNSEPKGEVEHPKSMHPLDRAIVSSSVASRSSDEAPNGYPSGAARQNQARFYSTQRIVHGQDPLLDAASAEALGQTLMYDPIQKQRLLGLLRTHLDELSPAEICTTLGESESGQVPTPFLQLMDRALQSLPPTKTWVHRLAVQTRARESGHRAATESLDDVRVLLEEMRLYGIRATRDQCLQLLTCIYCTVKTETREQSELALELFEVMHQRGQSIIATDIVVTIIDSISRISLRGARQDRELIARLDRLLLEAKLPCMDEALLMKLMRAYARLGHWEGVWNTWRVPPRYLRPRSAGMYVGIYRLAASTRSAPMCTTTLRRCFQEMLMEDPPVRPVGQVRMALMECIRVADPRAEEHAETLPVDASGQVRRLAIREFVRLVKNIKLLS</sequence>
<comment type="caution">
    <text evidence="10">The sequence shown here is derived from an EMBL/GenBank/DDBJ whole genome shotgun (WGS) entry which is preliminary data.</text>
</comment>
<evidence type="ECO:0000256" key="3">
    <source>
        <dbReference type="ARBA" id="ARBA00010787"/>
    </source>
</evidence>
<name>A0AAI8YQQ7_9PEZI</name>
<evidence type="ECO:0000256" key="6">
    <source>
        <dbReference type="ARBA" id="ARBA00023128"/>
    </source>
</evidence>
<feature type="region of interest" description="Disordered" evidence="9">
    <location>
        <begin position="294"/>
        <end position="317"/>
    </location>
</feature>
<dbReference type="PANTHER" id="PTHR28087">
    <property type="entry name" value="ATPASE SYNTHESIS PROTEIN 25, MITOCHONDRIAL"/>
    <property type="match status" value="1"/>
</dbReference>
<evidence type="ECO:0000256" key="1">
    <source>
        <dbReference type="ARBA" id="ARBA00003470"/>
    </source>
</evidence>
<evidence type="ECO:0000256" key="8">
    <source>
        <dbReference type="RuleBase" id="RU367062"/>
    </source>
</evidence>
<keyword evidence="11" id="KW-1185">Reference proteome</keyword>
<keyword evidence="6 8" id="KW-0496">Mitochondrion</keyword>
<dbReference type="Proteomes" id="UP001295740">
    <property type="component" value="Unassembled WGS sequence"/>
</dbReference>